<evidence type="ECO:0000313" key="2">
    <source>
        <dbReference type="Proteomes" id="UP000499080"/>
    </source>
</evidence>
<gene>
    <name evidence="1" type="ORF">AVEN_75410_1</name>
</gene>
<accession>A0A4Y2J7N5</accession>
<comment type="caution">
    <text evidence="1">The sequence shown here is derived from an EMBL/GenBank/DDBJ whole genome shotgun (WGS) entry which is preliminary data.</text>
</comment>
<protein>
    <submittedName>
        <fullName evidence="1">Uncharacterized protein</fullName>
    </submittedName>
</protein>
<organism evidence="1 2">
    <name type="scientific">Araneus ventricosus</name>
    <name type="common">Orbweaver spider</name>
    <name type="synonym">Epeira ventricosa</name>
    <dbReference type="NCBI Taxonomy" id="182803"/>
    <lineage>
        <taxon>Eukaryota</taxon>
        <taxon>Metazoa</taxon>
        <taxon>Ecdysozoa</taxon>
        <taxon>Arthropoda</taxon>
        <taxon>Chelicerata</taxon>
        <taxon>Arachnida</taxon>
        <taxon>Araneae</taxon>
        <taxon>Araneomorphae</taxon>
        <taxon>Entelegynae</taxon>
        <taxon>Araneoidea</taxon>
        <taxon>Araneidae</taxon>
        <taxon>Araneus</taxon>
    </lineage>
</organism>
<name>A0A4Y2J7N5_ARAVE</name>
<keyword evidence="2" id="KW-1185">Reference proteome</keyword>
<proteinExistence type="predicted"/>
<evidence type="ECO:0000313" key="1">
    <source>
        <dbReference type="EMBL" id="GBM86137.1"/>
    </source>
</evidence>
<dbReference type="EMBL" id="BGPR01003289">
    <property type="protein sequence ID" value="GBM86137.1"/>
    <property type="molecule type" value="Genomic_DNA"/>
</dbReference>
<dbReference type="AlphaFoldDB" id="A0A4Y2J7N5"/>
<sequence length="93" mass="10467">MLEGMRPTDNILISLPIKEMSVEKDTQKVEEESLTSKDKRLGGIKGVITKKLKFDSFKKSKLLPLMTPAPISKENIIQCPECYKIYVDPPSEG</sequence>
<dbReference type="Proteomes" id="UP000499080">
    <property type="component" value="Unassembled WGS sequence"/>
</dbReference>
<reference evidence="1 2" key="1">
    <citation type="journal article" date="2019" name="Sci. Rep.">
        <title>Orb-weaving spider Araneus ventricosus genome elucidates the spidroin gene catalogue.</title>
        <authorList>
            <person name="Kono N."/>
            <person name="Nakamura H."/>
            <person name="Ohtoshi R."/>
            <person name="Moran D.A.P."/>
            <person name="Shinohara A."/>
            <person name="Yoshida Y."/>
            <person name="Fujiwara M."/>
            <person name="Mori M."/>
            <person name="Tomita M."/>
            <person name="Arakawa K."/>
        </authorList>
    </citation>
    <scope>NUCLEOTIDE SEQUENCE [LARGE SCALE GENOMIC DNA]</scope>
</reference>